<feature type="compositionally biased region" description="Basic residues" evidence="1">
    <location>
        <begin position="215"/>
        <end position="225"/>
    </location>
</feature>
<keyword evidence="2" id="KW-0812">Transmembrane</keyword>
<gene>
    <name evidence="3" type="ORF">E5Z02_04720</name>
</gene>
<dbReference type="EMBL" id="SRZK01000026">
    <property type="protein sequence ID" value="TGZ11432.1"/>
    <property type="molecule type" value="Genomic_DNA"/>
</dbReference>
<evidence type="ECO:0000313" key="3">
    <source>
        <dbReference type="EMBL" id="TGZ11432.1"/>
    </source>
</evidence>
<proteinExistence type="predicted"/>
<keyword evidence="4" id="KW-1185">Reference proteome</keyword>
<dbReference type="RefSeq" id="WP_136015579.1">
    <property type="nucleotide sequence ID" value="NZ_JBLLLL010000045.1"/>
</dbReference>
<sequence>MTATVAAMVVAILLSELAFDTRDIAYWRRWLGRFGYRWRRALLMLVPAVLALGVQQAAPDTTSIGAQLMVGAAAGVTAAAVLRADTRGHTRIRSGGSDHDQMQVASALSWMYRQVCRRYDARARAGIDRFLRSLRNETPGDPQRLLQTAEEIEGVISQELTSVQKTGPRKELQKRLDTLREQMDLVVDPLAEPRDRRRASHQLSESIAEEMSTRRWNRPPAHHQR</sequence>
<keyword evidence="2" id="KW-1133">Transmembrane helix</keyword>
<evidence type="ECO:0000313" key="4">
    <source>
        <dbReference type="Proteomes" id="UP000306274"/>
    </source>
</evidence>
<evidence type="ECO:0000256" key="2">
    <source>
        <dbReference type="SAM" id="Phobius"/>
    </source>
</evidence>
<name>A0ABY2PKA5_9ACTN</name>
<keyword evidence="2" id="KW-0472">Membrane</keyword>
<feature type="transmembrane region" description="Helical" evidence="2">
    <location>
        <begin position="64"/>
        <end position="84"/>
    </location>
</feature>
<comment type="caution">
    <text evidence="3">The sequence shown here is derived from an EMBL/GenBank/DDBJ whole genome shotgun (WGS) entry which is preliminary data.</text>
</comment>
<feature type="region of interest" description="Disordered" evidence="1">
    <location>
        <begin position="188"/>
        <end position="225"/>
    </location>
</feature>
<protein>
    <submittedName>
        <fullName evidence="3">Uncharacterized protein</fullName>
    </submittedName>
</protein>
<accession>A0ABY2PKA5</accession>
<dbReference type="Proteomes" id="UP000306274">
    <property type="component" value="Unassembled WGS sequence"/>
</dbReference>
<reference evidence="3 4" key="1">
    <citation type="submission" date="2019-04" db="EMBL/GenBank/DDBJ databases">
        <title>Streptomyces rhizosphaericola sp. nov., an actinobacterium isolated from the wheat rhizosphere.</title>
        <authorList>
            <person name="Vargas Hoyos H.A."/>
            <person name="Santos S.N."/>
            <person name="Genuario D.B."/>
            <person name="Melo I.S."/>
            <person name="Da Silva L.J."/>
            <person name="Da Silva F.S.P."/>
            <person name="Zucchi T.D."/>
        </authorList>
    </citation>
    <scope>NUCLEOTIDE SEQUENCE [LARGE SCALE GENOMIC DNA]</scope>
    <source>
        <strain evidence="3 4">1AS2c</strain>
    </source>
</reference>
<feature type="transmembrane region" description="Helical" evidence="2">
    <location>
        <begin position="38"/>
        <end position="58"/>
    </location>
</feature>
<evidence type="ECO:0000256" key="1">
    <source>
        <dbReference type="SAM" id="MobiDB-lite"/>
    </source>
</evidence>
<organism evidence="3 4">
    <name type="scientific">Streptomyces rhizosphaericola</name>
    <dbReference type="NCBI Taxonomy" id="2564098"/>
    <lineage>
        <taxon>Bacteria</taxon>
        <taxon>Bacillati</taxon>
        <taxon>Actinomycetota</taxon>
        <taxon>Actinomycetes</taxon>
        <taxon>Kitasatosporales</taxon>
        <taxon>Streptomycetaceae</taxon>
        <taxon>Streptomyces</taxon>
    </lineage>
</organism>